<protein>
    <submittedName>
        <fullName evidence="1">Heme-binding protein</fullName>
    </submittedName>
</protein>
<sequence>MTDTHHTGAQEVLTRSTISYAQASKVIEATIAFAQNKNLQLSIVVLDTGGHVVSSARMDGAGFVTIEVARGKAFAVVATGGTPGDVLAKRYEDNPMVWGNVASLGYGAPLLPARGSIPIFLNGSLVGAVAASGAPSELDEQAVRAGIAAIGAKDAPQ</sequence>
<reference evidence="1 2" key="1">
    <citation type="submission" date="2019-11" db="EMBL/GenBank/DDBJ databases">
        <title>Metabolism of dissolved organic matter in forest soils.</title>
        <authorList>
            <person name="Cyle K.T."/>
            <person name="Wilhelm R.C."/>
            <person name="Martinez C.E."/>
        </authorList>
    </citation>
    <scope>NUCLEOTIDE SEQUENCE [LARGE SCALE GENOMIC DNA]</scope>
    <source>
        <strain evidence="1 2">1N</strain>
    </source>
</reference>
<dbReference type="PANTHER" id="PTHR34309:SF10">
    <property type="entry name" value="SLR1406 PROTEIN"/>
    <property type="match status" value="1"/>
</dbReference>
<dbReference type="SUPFAM" id="SSF143744">
    <property type="entry name" value="GlcG-like"/>
    <property type="match status" value="1"/>
</dbReference>
<dbReference type="Gene3D" id="3.30.450.150">
    <property type="entry name" value="Haem-degrading domain"/>
    <property type="match status" value="1"/>
</dbReference>
<accession>A0ABX2BU29</accession>
<evidence type="ECO:0000313" key="2">
    <source>
        <dbReference type="Proteomes" id="UP000652198"/>
    </source>
</evidence>
<comment type="caution">
    <text evidence="1">The sequence shown here is derived from an EMBL/GenBank/DDBJ whole genome shotgun (WGS) entry which is preliminary data.</text>
</comment>
<organism evidence="1 2">
    <name type="scientific">Paraburkholderia solitsugae</name>
    <dbReference type="NCBI Taxonomy" id="2675748"/>
    <lineage>
        <taxon>Bacteria</taxon>
        <taxon>Pseudomonadati</taxon>
        <taxon>Pseudomonadota</taxon>
        <taxon>Betaproteobacteria</taxon>
        <taxon>Burkholderiales</taxon>
        <taxon>Burkholderiaceae</taxon>
        <taxon>Paraburkholderia</taxon>
    </lineage>
</organism>
<dbReference type="Proteomes" id="UP000652198">
    <property type="component" value="Unassembled WGS sequence"/>
</dbReference>
<gene>
    <name evidence="1" type="ORF">GNZ12_17420</name>
</gene>
<evidence type="ECO:0000313" key="1">
    <source>
        <dbReference type="EMBL" id="NPT43062.1"/>
    </source>
</evidence>
<proteinExistence type="predicted"/>
<dbReference type="EMBL" id="WOEY01000066">
    <property type="protein sequence ID" value="NPT43062.1"/>
    <property type="molecule type" value="Genomic_DNA"/>
</dbReference>
<dbReference type="InterPro" id="IPR038084">
    <property type="entry name" value="PduO/GlcC-like_sf"/>
</dbReference>
<dbReference type="PANTHER" id="PTHR34309">
    <property type="entry name" value="SLR1406 PROTEIN"/>
    <property type="match status" value="1"/>
</dbReference>
<dbReference type="InterPro" id="IPR005624">
    <property type="entry name" value="PduO/GlcC-like"/>
</dbReference>
<dbReference type="InterPro" id="IPR052517">
    <property type="entry name" value="GlcG_carb_metab_protein"/>
</dbReference>
<dbReference type="RefSeq" id="WP_172311916.1">
    <property type="nucleotide sequence ID" value="NZ_WOEY01000066.1"/>
</dbReference>
<dbReference type="Pfam" id="PF03928">
    <property type="entry name" value="HbpS-like"/>
    <property type="match status" value="1"/>
</dbReference>
<keyword evidence="2" id="KW-1185">Reference proteome</keyword>
<name>A0ABX2BU29_9BURK</name>